<proteinExistence type="predicted"/>
<dbReference type="InterPro" id="IPR037523">
    <property type="entry name" value="VOC_core"/>
</dbReference>
<dbReference type="GeneID" id="55589858"/>
<evidence type="ECO:0000259" key="6">
    <source>
        <dbReference type="PROSITE" id="PS51819"/>
    </source>
</evidence>
<evidence type="ECO:0000256" key="5">
    <source>
        <dbReference type="ARBA" id="ARBA00033298"/>
    </source>
</evidence>
<reference evidence="7" key="1">
    <citation type="submission" date="2009-01" db="EMBL/GenBank/DDBJ databases">
        <title>The Genome Sequence of Brucella pinnipedialis M292/94/1.</title>
        <authorList>
            <consortium name="The Broad Institute Genome Sequencing Platform"/>
            <person name="Ward D."/>
            <person name="Young S.K."/>
            <person name="Kodira C.D."/>
            <person name="Zeng Q."/>
            <person name="Koehrsen M."/>
            <person name="Alvarado L."/>
            <person name="Berlin A."/>
            <person name="Borenstein D."/>
            <person name="Chen Z."/>
            <person name="Engels R."/>
            <person name="Freedman E."/>
            <person name="Gellesch M."/>
            <person name="Goldberg J."/>
            <person name="Griggs A."/>
            <person name="Gujja S."/>
            <person name="Heiman D."/>
            <person name="Hepburn T."/>
            <person name="Howarth C."/>
            <person name="Jen D."/>
            <person name="Larson L."/>
            <person name="Lewis B."/>
            <person name="Mehta T."/>
            <person name="Park D."/>
            <person name="Pearson M."/>
            <person name="Roberts A."/>
            <person name="Saif S."/>
            <person name="Shea T."/>
            <person name="Shenoy N."/>
            <person name="Sisk P."/>
            <person name="Stolte C."/>
            <person name="Sykes S."/>
            <person name="Walk T."/>
            <person name="White J."/>
            <person name="Yandava C."/>
            <person name="Whatmore A.M."/>
            <person name="Perrett L.L."/>
            <person name="O'Callaghan D."/>
            <person name="Nusbaum C."/>
            <person name="Galagan J."/>
            <person name="Birren B."/>
        </authorList>
    </citation>
    <scope>NUCLEOTIDE SEQUENCE [LARGE SCALE GENOMIC DNA]</scope>
    <source>
        <strain evidence="7">M292/94/1</strain>
    </source>
</reference>
<gene>
    <name evidence="7" type="ORF">BALG_00363</name>
</gene>
<dbReference type="PROSITE" id="PS51819">
    <property type="entry name" value="VOC"/>
    <property type="match status" value="1"/>
</dbReference>
<dbReference type="PROSITE" id="PS00934">
    <property type="entry name" value="GLYOXALASE_I_1"/>
    <property type="match status" value="1"/>
</dbReference>
<dbReference type="PANTHER" id="PTHR46036:SF5">
    <property type="entry name" value="LACTOYLGLUTATHIONE LYASE"/>
    <property type="match status" value="1"/>
</dbReference>
<sequence length="131" mass="14928">MAKAIHTMIRVLDADKSVAFYNQAFGLDIAERIDFETFTLIYLRNEEADFEVELTVNKGRTEPYNLGDGYGHLAVAVDDVDAEHARFRELGFKVGNLVDFRNNGALLARFFFVEDPDGYKIEVLQRAGRYV</sequence>
<dbReference type="InterPro" id="IPR004360">
    <property type="entry name" value="Glyas_Fos-R_dOase_dom"/>
</dbReference>
<keyword evidence="7" id="KW-0560">Oxidoreductase</keyword>
<dbReference type="GO" id="GO:0046872">
    <property type="term" value="F:metal ion binding"/>
    <property type="evidence" value="ECO:0007669"/>
    <property type="project" value="UniProtKB-KW"/>
</dbReference>
<dbReference type="GO" id="GO:0004462">
    <property type="term" value="F:lactoylglutathione lyase activity"/>
    <property type="evidence" value="ECO:0007669"/>
    <property type="project" value="InterPro"/>
</dbReference>
<dbReference type="SUPFAM" id="SSF54593">
    <property type="entry name" value="Glyoxalase/Bleomycin resistance protein/Dihydroxybiphenyl dioxygenase"/>
    <property type="match status" value="1"/>
</dbReference>
<evidence type="ECO:0000256" key="2">
    <source>
        <dbReference type="ARBA" id="ARBA00030291"/>
    </source>
</evidence>
<dbReference type="RefSeq" id="WP_002968079.1">
    <property type="nucleotide sequence ID" value="NZ_EQ999546.1"/>
</dbReference>
<dbReference type="GO" id="GO:0019243">
    <property type="term" value="P:methylglyoxal catabolic process to D-lactate via S-lactoyl-glutathione"/>
    <property type="evidence" value="ECO:0007669"/>
    <property type="project" value="TreeGrafter"/>
</dbReference>
<evidence type="ECO:0000256" key="1">
    <source>
        <dbReference type="ARBA" id="ARBA00022723"/>
    </source>
</evidence>
<feature type="domain" description="VOC" evidence="6">
    <location>
        <begin position="3"/>
        <end position="126"/>
    </location>
</feature>
<dbReference type="PANTHER" id="PTHR46036">
    <property type="entry name" value="LACTOYLGLUTATHIONE LYASE"/>
    <property type="match status" value="1"/>
</dbReference>
<dbReference type="AlphaFoldDB" id="A0A0E1X1X0"/>
<dbReference type="InterPro" id="IPR018146">
    <property type="entry name" value="Glyoxalase_1_CS"/>
</dbReference>
<dbReference type="HOGENOM" id="CLU_046006_8_4_5"/>
<name>A0A0E1X1X0_9HYPH</name>
<dbReference type="GO" id="GO:0051213">
    <property type="term" value="F:dioxygenase activity"/>
    <property type="evidence" value="ECO:0007669"/>
    <property type="project" value="UniProtKB-KW"/>
</dbReference>
<evidence type="ECO:0000256" key="3">
    <source>
        <dbReference type="ARBA" id="ARBA00030892"/>
    </source>
</evidence>
<dbReference type="EMBL" id="EQ999546">
    <property type="protein sequence ID" value="EEZ30244.1"/>
    <property type="molecule type" value="Genomic_DNA"/>
</dbReference>
<keyword evidence="7" id="KW-0223">Dioxygenase</keyword>
<organism evidence="7">
    <name type="scientific">Brucella pinnipedialis M292/94/1</name>
    <dbReference type="NCBI Taxonomy" id="520462"/>
    <lineage>
        <taxon>Bacteria</taxon>
        <taxon>Pseudomonadati</taxon>
        <taxon>Pseudomonadota</taxon>
        <taxon>Alphaproteobacteria</taxon>
        <taxon>Hyphomicrobiales</taxon>
        <taxon>Brucellaceae</taxon>
        <taxon>Brucella/Ochrobactrum group</taxon>
        <taxon>Brucella</taxon>
    </lineage>
</organism>
<dbReference type="InterPro" id="IPR029068">
    <property type="entry name" value="Glyas_Bleomycin-R_OHBP_Dase"/>
</dbReference>
<evidence type="ECO:0000256" key="4">
    <source>
        <dbReference type="ARBA" id="ARBA00032460"/>
    </source>
</evidence>
<protein>
    <recommendedName>
        <fullName evidence="3">Aldoketomutase</fullName>
    </recommendedName>
    <alternativeName>
        <fullName evidence="2">Ketone-aldehyde mutase</fullName>
    </alternativeName>
    <alternativeName>
        <fullName evidence="4">Methylglyoxalase</fullName>
    </alternativeName>
    <alternativeName>
        <fullName evidence="5">S-D-lactoylglutathione methylglyoxal lyase</fullName>
    </alternativeName>
</protein>
<accession>A0A0E1X1X0</accession>
<dbReference type="Pfam" id="PF00903">
    <property type="entry name" value="Glyoxalase"/>
    <property type="match status" value="1"/>
</dbReference>
<dbReference type="Gene3D" id="3.10.180.10">
    <property type="entry name" value="2,3-Dihydroxybiphenyl 1,2-Dioxygenase, domain 1"/>
    <property type="match status" value="1"/>
</dbReference>
<evidence type="ECO:0000313" key="7">
    <source>
        <dbReference type="EMBL" id="EEZ30244.1"/>
    </source>
</evidence>
<dbReference type="GO" id="GO:0005737">
    <property type="term" value="C:cytoplasm"/>
    <property type="evidence" value="ECO:0007669"/>
    <property type="project" value="TreeGrafter"/>
</dbReference>
<dbReference type="Proteomes" id="UP000004659">
    <property type="component" value="Unassembled WGS sequence"/>
</dbReference>
<keyword evidence="1" id="KW-0479">Metal-binding</keyword>